<dbReference type="SUPFAM" id="SSF48264">
    <property type="entry name" value="Cytochrome P450"/>
    <property type="match status" value="1"/>
</dbReference>
<keyword evidence="4" id="KW-1133">Transmembrane helix</keyword>
<dbReference type="AlphaFoldDB" id="A0AAD7XVI9"/>
<dbReference type="RefSeq" id="XP_058343522.1">
    <property type="nucleotide sequence ID" value="XM_058485687.1"/>
</dbReference>
<comment type="caution">
    <text evidence="5">The sequence shown here is derived from an EMBL/GenBank/DDBJ whole genome shotgun (WGS) entry which is preliminary data.</text>
</comment>
<evidence type="ECO:0000256" key="2">
    <source>
        <dbReference type="ARBA" id="ARBA00022723"/>
    </source>
</evidence>
<dbReference type="GO" id="GO:0020037">
    <property type="term" value="F:heme binding"/>
    <property type="evidence" value="ECO:0007669"/>
    <property type="project" value="InterPro"/>
</dbReference>
<keyword evidence="2" id="KW-0479">Metal-binding</keyword>
<dbReference type="Gene3D" id="1.10.630.10">
    <property type="entry name" value="Cytochrome P450"/>
    <property type="match status" value="1"/>
</dbReference>
<gene>
    <name evidence="5" type="ORF">O0I10_005649</name>
</gene>
<dbReference type="InterPro" id="IPR050182">
    <property type="entry name" value="Cytochrome_P450_fam2"/>
</dbReference>
<dbReference type="PANTHER" id="PTHR24300">
    <property type="entry name" value="CYTOCHROME P450 508A4-RELATED"/>
    <property type="match status" value="1"/>
</dbReference>
<evidence type="ECO:0000313" key="6">
    <source>
        <dbReference type="Proteomes" id="UP001234581"/>
    </source>
</evidence>
<dbReference type="GO" id="GO:0005506">
    <property type="term" value="F:iron ion binding"/>
    <property type="evidence" value="ECO:0007669"/>
    <property type="project" value="InterPro"/>
</dbReference>
<proteinExistence type="inferred from homology"/>
<keyword evidence="4" id="KW-0472">Membrane</keyword>
<sequence>MRHVISFFFCLYVHLILVDVFELVAVATVTTAAATVWVLVTLCNQPKEIQAEIDAFIKTHGREHLLLFMSAIKECLCLHHIAPLALIRQTSDDVTCRSYFIPKGTILRQKIYVMNHHLKGLS</sequence>
<accession>A0AAD7XVI9</accession>
<keyword evidence="3" id="KW-0408">Iron</keyword>
<dbReference type="InterPro" id="IPR036396">
    <property type="entry name" value="Cyt_P450_sf"/>
</dbReference>
<dbReference type="EMBL" id="JARTCD010000023">
    <property type="protein sequence ID" value="KAJ8658609.1"/>
    <property type="molecule type" value="Genomic_DNA"/>
</dbReference>
<dbReference type="GO" id="GO:0004497">
    <property type="term" value="F:monooxygenase activity"/>
    <property type="evidence" value="ECO:0007669"/>
    <property type="project" value="InterPro"/>
</dbReference>
<protein>
    <submittedName>
        <fullName evidence="5">Uncharacterized protein</fullName>
    </submittedName>
</protein>
<dbReference type="InterPro" id="IPR001128">
    <property type="entry name" value="Cyt_P450"/>
</dbReference>
<evidence type="ECO:0000256" key="1">
    <source>
        <dbReference type="ARBA" id="ARBA00010617"/>
    </source>
</evidence>
<organism evidence="5 6">
    <name type="scientific">Lichtheimia ornata</name>
    <dbReference type="NCBI Taxonomy" id="688661"/>
    <lineage>
        <taxon>Eukaryota</taxon>
        <taxon>Fungi</taxon>
        <taxon>Fungi incertae sedis</taxon>
        <taxon>Mucoromycota</taxon>
        <taxon>Mucoromycotina</taxon>
        <taxon>Mucoromycetes</taxon>
        <taxon>Mucorales</taxon>
        <taxon>Lichtheimiaceae</taxon>
        <taxon>Lichtheimia</taxon>
    </lineage>
</organism>
<name>A0AAD7XVI9_9FUNG</name>
<dbReference type="GO" id="GO:0016705">
    <property type="term" value="F:oxidoreductase activity, acting on paired donors, with incorporation or reduction of molecular oxygen"/>
    <property type="evidence" value="ECO:0007669"/>
    <property type="project" value="InterPro"/>
</dbReference>
<dbReference type="Pfam" id="PF00067">
    <property type="entry name" value="p450"/>
    <property type="match status" value="1"/>
</dbReference>
<comment type="similarity">
    <text evidence="1">Belongs to the cytochrome P450 family.</text>
</comment>
<keyword evidence="6" id="KW-1185">Reference proteome</keyword>
<evidence type="ECO:0000256" key="3">
    <source>
        <dbReference type="ARBA" id="ARBA00023004"/>
    </source>
</evidence>
<dbReference type="GeneID" id="83213061"/>
<feature type="transmembrane region" description="Helical" evidence="4">
    <location>
        <begin position="7"/>
        <end position="40"/>
    </location>
</feature>
<keyword evidence="4" id="KW-0812">Transmembrane</keyword>
<reference evidence="5 6" key="1">
    <citation type="submission" date="2023-03" db="EMBL/GenBank/DDBJ databases">
        <title>Genome sequence of Lichtheimia ornata CBS 291.66.</title>
        <authorList>
            <person name="Mohabir J.T."/>
            <person name="Shea T.P."/>
            <person name="Kurbessoian T."/>
            <person name="Berby B."/>
            <person name="Fontaine J."/>
            <person name="Livny J."/>
            <person name="Gnirke A."/>
            <person name="Stajich J.E."/>
            <person name="Cuomo C.A."/>
        </authorList>
    </citation>
    <scope>NUCLEOTIDE SEQUENCE [LARGE SCALE GENOMIC DNA]</scope>
    <source>
        <strain evidence="5">CBS 291.66</strain>
    </source>
</reference>
<dbReference type="Proteomes" id="UP001234581">
    <property type="component" value="Unassembled WGS sequence"/>
</dbReference>
<evidence type="ECO:0000313" key="5">
    <source>
        <dbReference type="EMBL" id="KAJ8658609.1"/>
    </source>
</evidence>
<evidence type="ECO:0000256" key="4">
    <source>
        <dbReference type="SAM" id="Phobius"/>
    </source>
</evidence>